<protein>
    <submittedName>
        <fullName evidence="1">Uncharacterized protein</fullName>
    </submittedName>
</protein>
<sequence length="425" mass="48583">MNSVDINTYKKFFSAVAAELFSNLEDLKIVSHRHALLNILFIDGIKISTGERRRYAFHEKHLKAVKERINLGDFSFLDEQVRDKDFQPRQYKGVEIDHAYGYVVSAVPVFTSMEQRGTGDKEFDNMTTGQLARVDQWFTDYSKKETDQLKTIADLTEAWGKFTTTVKDHDLYFGFDIEDHKISLTLDKAPPIADEIKILRQPVTLEQLAEFSEDDQKHIAGVQAAIDKMNELTSGFFGIELGNKYLTQFRERIWEQNFSMPLQYQTNIVYEFTDNTPETRALVEEQVEKVISLLKDKEAELGNRVYLDTNSLATFVINEEGANEYYDYPVVREMWSKFVRSFGKAILNLMNQTESVYFKPYISKVTKVETEETVAAPARGETPHLVAVDEPAFVDGDAEVVVEDDSAQDETYALEGNAQAPSQTV</sequence>
<reference evidence="1 2" key="1">
    <citation type="submission" date="2020-07" db="EMBL/GenBank/DDBJ databases">
        <title>Complete genome sequence of Klebsiella pneumoniae phage Miami.</title>
        <authorList>
            <person name="Mora D.A."/>
            <person name="Lessor L."/>
            <person name="Gill J."/>
            <person name="Liu M."/>
        </authorList>
    </citation>
    <scope>NUCLEOTIDE SEQUENCE [LARGE SCALE GENOMIC DNA]</scope>
</reference>
<name>A0A873WD55_9CAUD</name>
<keyword evidence="2" id="KW-1185">Reference proteome</keyword>
<evidence type="ECO:0000313" key="1">
    <source>
        <dbReference type="EMBL" id="QPB09310.1"/>
    </source>
</evidence>
<dbReference type="Proteomes" id="UP000662782">
    <property type="component" value="Segment"/>
</dbReference>
<accession>A0A873WD55</accession>
<dbReference type="EMBL" id="MT701590">
    <property type="protein sequence ID" value="QPB09310.1"/>
    <property type="molecule type" value="Genomic_DNA"/>
</dbReference>
<gene>
    <name evidence="1" type="ORF">CPT_Miami_215</name>
</gene>
<proteinExistence type="predicted"/>
<organism evidence="1 2">
    <name type="scientific">Klebsiella phage Miami</name>
    <dbReference type="NCBI Taxonomy" id="2767581"/>
    <lineage>
        <taxon>Viruses</taxon>
        <taxon>Duplodnaviria</taxon>
        <taxon>Heunggongvirae</taxon>
        <taxon>Uroviricota</taxon>
        <taxon>Caudoviricetes</taxon>
        <taxon>Chimalliviridae</taxon>
        <taxon>Miamivirus</taxon>
        <taxon>Miamivirus miami</taxon>
    </lineage>
</organism>
<evidence type="ECO:0000313" key="2">
    <source>
        <dbReference type="Proteomes" id="UP000662782"/>
    </source>
</evidence>